<dbReference type="GO" id="GO:0035021">
    <property type="term" value="P:negative regulation of Rac protein signal transduction"/>
    <property type="evidence" value="ECO:0007669"/>
    <property type="project" value="TreeGrafter"/>
</dbReference>
<accession>A0A3P8VP78</accession>
<feature type="compositionally biased region" description="Basic and acidic residues" evidence="3">
    <location>
        <begin position="254"/>
        <end position="266"/>
    </location>
</feature>
<keyword evidence="2" id="KW-0175">Coiled coil</keyword>
<dbReference type="PROSITE" id="PS50238">
    <property type="entry name" value="RHOGAP"/>
    <property type="match status" value="1"/>
</dbReference>
<dbReference type="Proteomes" id="UP000265120">
    <property type="component" value="Chromosome 19"/>
</dbReference>
<organism evidence="5 6">
    <name type="scientific">Cynoglossus semilaevis</name>
    <name type="common">Tongue sole</name>
    <dbReference type="NCBI Taxonomy" id="244447"/>
    <lineage>
        <taxon>Eukaryota</taxon>
        <taxon>Metazoa</taxon>
        <taxon>Chordata</taxon>
        <taxon>Craniata</taxon>
        <taxon>Vertebrata</taxon>
        <taxon>Euteleostomi</taxon>
        <taxon>Actinopterygii</taxon>
        <taxon>Neopterygii</taxon>
        <taxon>Teleostei</taxon>
        <taxon>Neoteleostei</taxon>
        <taxon>Acanthomorphata</taxon>
        <taxon>Carangaria</taxon>
        <taxon>Pleuronectiformes</taxon>
        <taxon>Pleuronectoidei</taxon>
        <taxon>Cynoglossidae</taxon>
        <taxon>Cynoglossinae</taxon>
        <taxon>Cynoglossus</taxon>
    </lineage>
</organism>
<dbReference type="GO" id="GO:0035313">
    <property type="term" value="P:wound healing, spreading of epidermal cells"/>
    <property type="evidence" value="ECO:0007669"/>
    <property type="project" value="TreeGrafter"/>
</dbReference>
<dbReference type="AlphaFoldDB" id="A0A3P8VP78"/>
<dbReference type="GO" id="GO:0007165">
    <property type="term" value="P:signal transduction"/>
    <property type="evidence" value="ECO:0007669"/>
    <property type="project" value="InterPro"/>
</dbReference>
<sequence>MGDQNLATVFGPNIMRAKAEDPQSIMGGAALVHVLMLEFIRSHESLFAKVAPPVFSHPPAGSRASPTPLRHPHLHLSPCLRQLSMPLIAGPSRELEQSSTDALNHSCAYSSAANSDSSWAQKRLRGHRHTSSHPENCFFPLPPSTQSPHQYHSKRLAEYNQDFAEQGPSSSNVQTSATSLQHQEAPEDSVLPRLVLAGWTKVWPGPEEDHSEFWDSSSVVAGEDAEQVRKEHSEVQEDSTPSAYENVDTVSSEQRMEDAADERFNGDGDAQQCHSGNCVDDAQLEEARQTRESSSSWSSCEFLPLDDSGTVGEPVSPFMLLQKPEGFTSGQTAEEEKNGKPEPTNNTDDEYDDAEKDGDNESVNHPNSPASMVFGSPLSTGSSEVFLPSGPPDLHRPELLTQSRDAQSLLAKLQQEMAQQEAEYQARIQRLERCNDVLERQVAVLRISLEQQKRSQSVAEIKIRNMERAKADADRRNSSLQREMELFFKMYGEIRKKGGDGGRGSL</sequence>
<feature type="compositionally biased region" description="Basic residues" evidence="3">
    <location>
        <begin position="122"/>
        <end position="131"/>
    </location>
</feature>
<dbReference type="InterPro" id="IPR000198">
    <property type="entry name" value="RhoGAP_dom"/>
</dbReference>
<feature type="compositionally biased region" description="Acidic residues" evidence="3">
    <location>
        <begin position="347"/>
        <end position="360"/>
    </location>
</feature>
<feature type="compositionally biased region" description="Polar residues" evidence="3">
    <location>
        <begin position="167"/>
        <end position="182"/>
    </location>
</feature>
<feature type="compositionally biased region" description="Polar residues" evidence="3">
    <location>
        <begin position="361"/>
        <end position="370"/>
    </location>
</feature>
<evidence type="ECO:0000313" key="6">
    <source>
        <dbReference type="Proteomes" id="UP000265120"/>
    </source>
</evidence>
<keyword evidence="6" id="KW-1185">Reference proteome</keyword>
<name>A0A3P8VP78_CYNSE</name>
<reference evidence="5" key="3">
    <citation type="submission" date="2025-09" db="UniProtKB">
        <authorList>
            <consortium name="Ensembl"/>
        </authorList>
    </citation>
    <scope>IDENTIFICATION</scope>
</reference>
<dbReference type="STRING" id="244447.ENSCSEP00000016177"/>
<dbReference type="PANTHER" id="PTHR15228:SF36">
    <property type="entry name" value="RHO GTPASE-ACTIVATING PROTEIN 24-LIKE ISOFORM X1"/>
    <property type="match status" value="1"/>
</dbReference>
<feature type="region of interest" description="Disordered" evidence="3">
    <location>
        <begin position="119"/>
        <end position="151"/>
    </location>
</feature>
<dbReference type="GO" id="GO:0005096">
    <property type="term" value="F:GTPase activator activity"/>
    <property type="evidence" value="ECO:0007669"/>
    <property type="project" value="UniProtKB-KW"/>
</dbReference>
<feature type="region of interest" description="Disordered" evidence="3">
    <location>
        <begin position="230"/>
        <end position="397"/>
    </location>
</feature>
<evidence type="ECO:0000256" key="2">
    <source>
        <dbReference type="SAM" id="Coils"/>
    </source>
</evidence>
<reference evidence="5 6" key="1">
    <citation type="journal article" date="2014" name="Nat. Genet.">
        <title>Whole-genome sequence of a flatfish provides insights into ZW sex chromosome evolution and adaptation to a benthic lifestyle.</title>
        <authorList>
            <person name="Chen S."/>
            <person name="Zhang G."/>
            <person name="Shao C."/>
            <person name="Huang Q."/>
            <person name="Liu G."/>
            <person name="Zhang P."/>
            <person name="Song W."/>
            <person name="An N."/>
            <person name="Chalopin D."/>
            <person name="Volff J.N."/>
            <person name="Hong Y."/>
            <person name="Li Q."/>
            <person name="Sha Z."/>
            <person name="Zhou H."/>
            <person name="Xie M."/>
            <person name="Yu Q."/>
            <person name="Liu Y."/>
            <person name="Xiang H."/>
            <person name="Wang N."/>
            <person name="Wu K."/>
            <person name="Yang C."/>
            <person name="Zhou Q."/>
            <person name="Liao X."/>
            <person name="Yang L."/>
            <person name="Hu Q."/>
            <person name="Zhang J."/>
            <person name="Meng L."/>
            <person name="Jin L."/>
            <person name="Tian Y."/>
            <person name="Lian J."/>
            <person name="Yang J."/>
            <person name="Miao G."/>
            <person name="Liu S."/>
            <person name="Liang Z."/>
            <person name="Yan F."/>
            <person name="Li Y."/>
            <person name="Sun B."/>
            <person name="Zhang H."/>
            <person name="Zhang J."/>
            <person name="Zhu Y."/>
            <person name="Du M."/>
            <person name="Zhao Y."/>
            <person name="Schartl M."/>
            <person name="Tang Q."/>
            <person name="Wang J."/>
        </authorList>
    </citation>
    <scope>NUCLEOTIDE SEQUENCE</scope>
</reference>
<dbReference type="GO" id="GO:0005925">
    <property type="term" value="C:focal adhesion"/>
    <property type="evidence" value="ECO:0007669"/>
    <property type="project" value="TreeGrafter"/>
</dbReference>
<dbReference type="OMA" id="WREMELF"/>
<protein>
    <recommendedName>
        <fullName evidence="4">Rho-GAP domain-containing protein</fullName>
    </recommendedName>
</protein>
<proteinExistence type="predicted"/>
<evidence type="ECO:0000313" key="5">
    <source>
        <dbReference type="Ensembl" id="ENSCSEP00000016177.1"/>
    </source>
</evidence>
<evidence type="ECO:0000256" key="3">
    <source>
        <dbReference type="SAM" id="MobiDB-lite"/>
    </source>
</evidence>
<evidence type="ECO:0000256" key="1">
    <source>
        <dbReference type="ARBA" id="ARBA00022468"/>
    </source>
</evidence>
<feature type="domain" description="Rho-GAP" evidence="4">
    <location>
        <begin position="1"/>
        <end position="47"/>
    </location>
</feature>
<dbReference type="InParanoid" id="A0A3P8VP78"/>
<feature type="coiled-coil region" evidence="2">
    <location>
        <begin position="403"/>
        <end position="483"/>
    </location>
</feature>
<dbReference type="InterPro" id="IPR051025">
    <property type="entry name" value="RhoGAP"/>
</dbReference>
<dbReference type="GeneTree" id="ENSGT00950000183015"/>
<keyword evidence="1" id="KW-0343">GTPase activation</keyword>
<feature type="region of interest" description="Disordered" evidence="3">
    <location>
        <begin position="164"/>
        <end position="187"/>
    </location>
</feature>
<evidence type="ECO:0000259" key="4">
    <source>
        <dbReference type="PROSITE" id="PS50238"/>
    </source>
</evidence>
<feature type="compositionally biased region" description="Polar residues" evidence="3">
    <location>
        <begin position="238"/>
        <end position="253"/>
    </location>
</feature>
<dbReference type="GO" id="GO:1900028">
    <property type="term" value="P:negative regulation of ruffle assembly"/>
    <property type="evidence" value="ECO:0007669"/>
    <property type="project" value="TreeGrafter"/>
</dbReference>
<dbReference type="Ensembl" id="ENSCSET00000016385.1">
    <property type="protein sequence ID" value="ENSCSEP00000016177.1"/>
    <property type="gene ID" value="ENSCSEG00000010412.1"/>
</dbReference>
<reference evidence="5" key="2">
    <citation type="submission" date="2025-08" db="UniProtKB">
        <authorList>
            <consortium name="Ensembl"/>
        </authorList>
    </citation>
    <scope>IDENTIFICATION</scope>
</reference>
<dbReference type="PANTHER" id="PTHR15228">
    <property type="entry name" value="SPERMATHECAL PHYSIOLOGY VARIANT"/>
    <property type="match status" value="1"/>
</dbReference>